<organism evidence="7 8">
    <name type="scientific">Enterospora canceri</name>
    <dbReference type="NCBI Taxonomy" id="1081671"/>
    <lineage>
        <taxon>Eukaryota</taxon>
        <taxon>Fungi</taxon>
        <taxon>Fungi incertae sedis</taxon>
        <taxon>Microsporidia</taxon>
        <taxon>Enterocytozoonidae</taxon>
        <taxon>Enterospora</taxon>
    </lineage>
</organism>
<evidence type="ECO:0000256" key="3">
    <source>
        <dbReference type="ARBA" id="ARBA00022989"/>
    </source>
</evidence>
<dbReference type="GO" id="GO:0046872">
    <property type="term" value="F:metal ion binding"/>
    <property type="evidence" value="ECO:0007669"/>
    <property type="project" value="UniProtKB-KW"/>
</dbReference>
<evidence type="ECO:0000256" key="6">
    <source>
        <dbReference type="SAM" id="Phobius"/>
    </source>
</evidence>
<evidence type="ECO:0000256" key="4">
    <source>
        <dbReference type="ARBA" id="ARBA00023136"/>
    </source>
</evidence>
<feature type="binding site" evidence="5">
    <location>
        <position position="210"/>
    </location>
    <ligand>
        <name>Zn(2+)</name>
        <dbReference type="ChEBI" id="CHEBI:29105"/>
    </ligand>
</feature>
<evidence type="ECO:0000313" key="7">
    <source>
        <dbReference type="EMBL" id="ORD93609.1"/>
    </source>
</evidence>
<feature type="transmembrane region" description="Helical" evidence="6">
    <location>
        <begin position="91"/>
        <end position="108"/>
    </location>
</feature>
<evidence type="ECO:0008006" key="9">
    <source>
        <dbReference type="Google" id="ProtNLM"/>
    </source>
</evidence>
<feature type="binding site" evidence="5">
    <location>
        <position position="73"/>
    </location>
    <ligand>
        <name>Zn(2+)</name>
        <dbReference type="ChEBI" id="CHEBI:29105"/>
    </ligand>
</feature>
<keyword evidence="2 6" id="KW-0812">Transmembrane</keyword>
<feature type="transmembrane region" description="Helical" evidence="6">
    <location>
        <begin position="51"/>
        <end position="71"/>
    </location>
</feature>
<feature type="transmembrane region" description="Helical" evidence="6">
    <location>
        <begin position="174"/>
        <end position="193"/>
    </location>
</feature>
<dbReference type="PANTHER" id="PTHR20855">
    <property type="entry name" value="ADIPOR/PROGESTIN RECEPTOR-RELATED"/>
    <property type="match status" value="1"/>
</dbReference>
<keyword evidence="3 6" id="KW-1133">Transmembrane helix</keyword>
<reference evidence="7 8" key="1">
    <citation type="journal article" date="2017" name="Environ. Microbiol.">
        <title>Decay of the glycolytic pathway and adaptation to intranuclear parasitism within Enterocytozoonidae microsporidia.</title>
        <authorList>
            <person name="Wiredu Boakye D."/>
            <person name="Jaroenlak P."/>
            <person name="Prachumwat A."/>
            <person name="Williams T.A."/>
            <person name="Bateman K.S."/>
            <person name="Itsathitphaisarn O."/>
            <person name="Sritunyalucksana K."/>
            <person name="Paszkiewicz K.H."/>
            <person name="Moore K.A."/>
            <person name="Stentiford G.D."/>
            <person name="Williams B.A."/>
        </authorList>
    </citation>
    <scope>NUCLEOTIDE SEQUENCE [LARGE SCALE GENOMIC DNA]</scope>
    <source>
        <strain evidence="7 8">GB1</strain>
    </source>
</reference>
<dbReference type="EMBL" id="LWDP01000063">
    <property type="protein sequence ID" value="ORD93609.1"/>
    <property type="molecule type" value="Genomic_DNA"/>
</dbReference>
<evidence type="ECO:0000256" key="5">
    <source>
        <dbReference type="PIRSR" id="PIRSR604254-1"/>
    </source>
</evidence>
<feature type="binding site" evidence="5">
    <location>
        <position position="206"/>
    </location>
    <ligand>
        <name>Zn(2+)</name>
        <dbReference type="ChEBI" id="CHEBI:29105"/>
    </ligand>
</feature>
<evidence type="ECO:0000313" key="8">
    <source>
        <dbReference type="Proteomes" id="UP000192639"/>
    </source>
</evidence>
<dbReference type="Proteomes" id="UP000192639">
    <property type="component" value="Unassembled WGS sequence"/>
</dbReference>
<name>A0A1Y1S616_9MICR</name>
<dbReference type="AlphaFoldDB" id="A0A1Y1S616"/>
<proteinExistence type="predicted"/>
<dbReference type="OrthoDB" id="529367at2759"/>
<keyword evidence="5" id="KW-0862">Zinc</keyword>
<keyword evidence="4 6" id="KW-0472">Membrane</keyword>
<dbReference type="GO" id="GO:0016020">
    <property type="term" value="C:membrane"/>
    <property type="evidence" value="ECO:0007669"/>
    <property type="project" value="UniProtKB-SubCell"/>
</dbReference>
<comment type="subcellular location">
    <subcellularLocation>
        <location evidence="1">Membrane</location>
        <topology evidence="1">Multi-pass membrane protein</topology>
    </subcellularLocation>
</comment>
<evidence type="ECO:0000256" key="2">
    <source>
        <dbReference type="ARBA" id="ARBA00022692"/>
    </source>
</evidence>
<protein>
    <recommendedName>
        <fullName evidence="9">Hemolysin III</fullName>
    </recommendedName>
</protein>
<evidence type="ECO:0000256" key="1">
    <source>
        <dbReference type="ARBA" id="ARBA00004141"/>
    </source>
</evidence>
<dbReference type="PANTHER" id="PTHR20855:SF3">
    <property type="entry name" value="LD03007P"/>
    <property type="match status" value="1"/>
</dbReference>
<sequence>MSETTSNSKPKEEYDPNVRTTFRGMIHLAAFITTSLSAIVFLVIMKYTESFNGYVMLYFLVQIMQFGLSALYHTYQGDGRVKHFFRKLDHLAIFFLICGTQTAVVKMLPKRDESISSDSFLKMTWGLAVLGSVKLFLIGELDVHNIFDLVVYCGQGLSILLFRRIFLNFYSTDLAILVSGGVFYITGAVVYGAESPNPYPRVFGFHEIFHVCTLLGNACFGLSIWKAYFTRIISKV</sequence>
<dbReference type="InterPro" id="IPR004254">
    <property type="entry name" value="AdipoR/HlyIII-related"/>
</dbReference>
<gene>
    <name evidence="7" type="ORF">ECANGB1_2800</name>
</gene>
<feature type="transmembrane region" description="Helical" evidence="6">
    <location>
        <begin position="145"/>
        <end position="162"/>
    </location>
</feature>
<keyword evidence="8" id="KW-1185">Reference proteome</keyword>
<comment type="caution">
    <text evidence="7">The sequence shown here is derived from an EMBL/GenBank/DDBJ whole genome shotgun (WGS) entry which is preliminary data.</text>
</comment>
<dbReference type="VEuPathDB" id="MicrosporidiaDB:ECANGB1_2800"/>
<feature type="transmembrane region" description="Helical" evidence="6">
    <location>
        <begin position="208"/>
        <end position="229"/>
    </location>
</feature>
<feature type="transmembrane region" description="Helical" evidence="6">
    <location>
        <begin position="24"/>
        <end position="44"/>
    </location>
</feature>
<dbReference type="Pfam" id="PF03006">
    <property type="entry name" value="HlyIII"/>
    <property type="match status" value="1"/>
</dbReference>
<accession>A0A1Y1S616</accession>
<keyword evidence="5" id="KW-0479">Metal-binding</keyword>